<protein>
    <submittedName>
        <fullName evidence="2">Uncharacterized protein</fullName>
    </submittedName>
</protein>
<feature type="transmembrane region" description="Helical" evidence="1">
    <location>
        <begin position="15"/>
        <end position="33"/>
    </location>
</feature>
<name>A0A0A9BGA7_ARUDO</name>
<sequence>MQGCTLCTTMIGPTFVYGSRAIHSFVLVIFSLYQGSRWDAYKAHKFFYLVLFC</sequence>
<organism evidence="2">
    <name type="scientific">Arundo donax</name>
    <name type="common">Giant reed</name>
    <name type="synonym">Donax arundinaceus</name>
    <dbReference type="NCBI Taxonomy" id="35708"/>
    <lineage>
        <taxon>Eukaryota</taxon>
        <taxon>Viridiplantae</taxon>
        <taxon>Streptophyta</taxon>
        <taxon>Embryophyta</taxon>
        <taxon>Tracheophyta</taxon>
        <taxon>Spermatophyta</taxon>
        <taxon>Magnoliopsida</taxon>
        <taxon>Liliopsida</taxon>
        <taxon>Poales</taxon>
        <taxon>Poaceae</taxon>
        <taxon>PACMAD clade</taxon>
        <taxon>Arundinoideae</taxon>
        <taxon>Arundineae</taxon>
        <taxon>Arundo</taxon>
    </lineage>
</organism>
<evidence type="ECO:0000313" key="2">
    <source>
        <dbReference type="EMBL" id="JAD60260.1"/>
    </source>
</evidence>
<keyword evidence="1" id="KW-0472">Membrane</keyword>
<keyword evidence="1" id="KW-1133">Transmembrane helix</keyword>
<accession>A0A0A9BGA7</accession>
<dbReference type="EMBL" id="GBRH01237635">
    <property type="protein sequence ID" value="JAD60260.1"/>
    <property type="molecule type" value="Transcribed_RNA"/>
</dbReference>
<reference evidence="2" key="1">
    <citation type="submission" date="2014-09" db="EMBL/GenBank/DDBJ databases">
        <authorList>
            <person name="Magalhaes I.L.F."/>
            <person name="Oliveira U."/>
            <person name="Santos F.R."/>
            <person name="Vidigal T.H.D.A."/>
            <person name="Brescovit A.D."/>
            <person name="Santos A.J."/>
        </authorList>
    </citation>
    <scope>NUCLEOTIDE SEQUENCE</scope>
    <source>
        <tissue evidence="2">Shoot tissue taken approximately 20 cm above the soil surface</tissue>
    </source>
</reference>
<evidence type="ECO:0000256" key="1">
    <source>
        <dbReference type="SAM" id="Phobius"/>
    </source>
</evidence>
<keyword evidence="1" id="KW-0812">Transmembrane</keyword>
<dbReference type="AlphaFoldDB" id="A0A0A9BGA7"/>
<reference evidence="2" key="2">
    <citation type="journal article" date="2015" name="Data Brief">
        <title>Shoot transcriptome of the giant reed, Arundo donax.</title>
        <authorList>
            <person name="Barrero R.A."/>
            <person name="Guerrero F.D."/>
            <person name="Moolhuijzen P."/>
            <person name="Goolsby J.A."/>
            <person name="Tidwell J."/>
            <person name="Bellgard S.E."/>
            <person name="Bellgard M.I."/>
        </authorList>
    </citation>
    <scope>NUCLEOTIDE SEQUENCE</scope>
    <source>
        <tissue evidence="2">Shoot tissue taken approximately 20 cm above the soil surface</tissue>
    </source>
</reference>
<proteinExistence type="predicted"/>